<dbReference type="RefSeq" id="WP_167986999.1">
    <property type="nucleotide sequence ID" value="NZ_JAATEJ010000041.1"/>
</dbReference>
<keyword evidence="2" id="KW-1185">Reference proteome</keyword>
<dbReference type="GO" id="GO:0016787">
    <property type="term" value="F:hydrolase activity"/>
    <property type="evidence" value="ECO:0007669"/>
    <property type="project" value="UniProtKB-KW"/>
</dbReference>
<name>A0ABX1A2U8_9ACTN</name>
<comment type="caution">
    <text evidence="1">The sequence shown here is derived from an EMBL/GenBank/DDBJ whole genome shotgun (WGS) entry which is preliminary data.</text>
</comment>
<gene>
    <name evidence="1" type="ORF">HCN08_32970</name>
</gene>
<sequence>MVAYVVVPGIDGSGEEHWQSLWEREWGPAAVRIAPDSWSAPDLADWTGAVGRAYAAVGGGAAEGVVFVAHSLGCWAVAHWVERERPGNAAVFLVAPPDPRGADFPREAAPGFAGLRARTLGCPGLVVASADDAYCDAGVCAGFASAWGLRWHDAGRHGHLNAASGLGSWPEGLRLLRTAAGGAA</sequence>
<dbReference type="Pfam" id="PF06821">
    <property type="entry name" value="Ser_hydrolase"/>
    <property type="match status" value="1"/>
</dbReference>
<protein>
    <submittedName>
        <fullName evidence="1">Serine hydrolase family protein</fullName>
    </submittedName>
</protein>
<dbReference type="InterPro" id="IPR010662">
    <property type="entry name" value="RBBP9/YdeN"/>
</dbReference>
<keyword evidence="1" id="KW-0378">Hydrolase</keyword>
<dbReference type="SUPFAM" id="SSF53474">
    <property type="entry name" value="alpha/beta-Hydrolases"/>
    <property type="match status" value="1"/>
</dbReference>
<evidence type="ECO:0000313" key="2">
    <source>
        <dbReference type="Proteomes" id="UP000734511"/>
    </source>
</evidence>
<reference evidence="1 2" key="1">
    <citation type="submission" date="2020-03" db="EMBL/GenBank/DDBJ databases">
        <title>WGS of actinomycetes isolated from Thailand.</title>
        <authorList>
            <person name="Thawai C."/>
        </authorList>
    </citation>
    <scope>NUCLEOTIDE SEQUENCE [LARGE SCALE GENOMIC DNA]</scope>
    <source>
        <strain evidence="1 2">PRB2-1</strain>
    </source>
</reference>
<organism evidence="1 2">
    <name type="scientific">Actinacidiphila epipremni</name>
    <dbReference type="NCBI Taxonomy" id="2053013"/>
    <lineage>
        <taxon>Bacteria</taxon>
        <taxon>Bacillati</taxon>
        <taxon>Actinomycetota</taxon>
        <taxon>Actinomycetes</taxon>
        <taxon>Kitasatosporales</taxon>
        <taxon>Streptomycetaceae</taxon>
        <taxon>Actinacidiphila</taxon>
    </lineage>
</organism>
<dbReference type="EMBL" id="JAATEJ010000041">
    <property type="protein sequence ID" value="NJP48178.1"/>
    <property type="molecule type" value="Genomic_DNA"/>
</dbReference>
<evidence type="ECO:0000313" key="1">
    <source>
        <dbReference type="EMBL" id="NJP48178.1"/>
    </source>
</evidence>
<accession>A0ABX1A2U8</accession>
<proteinExistence type="predicted"/>
<dbReference type="Proteomes" id="UP000734511">
    <property type="component" value="Unassembled WGS sequence"/>
</dbReference>
<dbReference type="InterPro" id="IPR029058">
    <property type="entry name" value="AB_hydrolase_fold"/>
</dbReference>
<dbReference type="Gene3D" id="3.40.50.1820">
    <property type="entry name" value="alpha/beta hydrolase"/>
    <property type="match status" value="1"/>
</dbReference>